<organism evidence="4 8">
    <name type="scientific">Rotaria magnacalcarata</name>
    <dbReference type="NCBI Taxonomy" id="392030"/>
    <lineage>
        <taxon>Eukaryota</taxon>
        <taxon>Metazoa</taxon>
        <taxon>Spiralia</taxon>
        <taxon>Gnathifera</taxon>
        <taxon>Rotifera</taxon>
        <taxon>Eurotatoria</taxon>
        <taxon>Bdelloidea</taxon>
        <taxon>Philodinida</taxon>
        <taxon>Philodinidae</taxon>
        <taxon>Rotaria</taxon>
    </lineage>
</organism>
<dbReference type="Proteomes" id="UP000663887">
    <property type="component" value="Unassembled WGS sequence"/>
</dbReference>
<reference evidence="4" key="1">
    <citation type="submission" date="2021-02" db="EMBL/GenBank/DDBJ databases">
        <authorList>
            <person name="Nowell W R."/>
        </authorList>
    </citation>
    <scope>NUCLEOTIDE SEQUENCE</scope>
</reference>
<name>A0A816Z753_9BILA</name>
<evidence type="ECO:0000256" key="1">
    <source>
        <dbReference type="SAM" id="MobiDB-lite"/>
    </source>
</evidence>
<dbReference type="Proteomes" id="UP000663866">
    <property type="component" value="Unassembled WGS sequence"/>
</dbReference>
<dbReference type="EMBL" id="CAJNRG010016180">
    <property type="protein sequence ID" value="CAF2193479.1"/>
    <property type="molecule type" value="Genomic_DNA"/>
</dbReference>
<dbReference type="InterPro" id="IPR035897">
    <property type="entry name" value="Toll_tir_struct_dom_sf"/>
</dbReference>
<dbReference type="Gene3D" id="3.40.50.10140">
    <property type="entry name" value="Toll/interleukin-1 receptor homology (TIR) domain"/>
    <property type="match status" value="1"/>
</dbReference>
<feature type="domain" description="TIR" evidence="2">
    <location>
        <begin position="11"/>
        <end position="128"/>
    </location>
</feature>
<dbReference type="EMBL" id="CAJNRF010012612">
    <property type="protein sequence ID" value="CAF2142657.1"/>
    <property type="molecule type" value="Genomic_DNA"/>
</dbReference>
<dbReference type="AlphaFoldDB" id="A0A816Z753"/>
<dbReference type="Proteomes" id="UP000663842">
    <property type="component" value="Unassembled WGS sequence"/>
</dbReference>
<dbReference type="GO" id="GO:0007165">
    <property type="term" value="P:signal transduction"/>
    <property type="evidence" value="ECO:0007669"/>
    <property type="project" value="InterPro"/>
</dbReference>
<dbReference type="InterPro" id="IPR000157">
    <property type="entry name" value="TIR_dom"/>
</dbReference>
<proteinExistence type="predicted"/>
<dbReference type="PANTHER" id="PTHR46270:SF2">
    <property type="entry name" value="TIR DOMAIN-CONTAINING PROTEIN"/>
    <property type="match status" value="1"/>
</dbReference>
<sequence>MSHWQNHQQHIMLSYEWTVQNLVLSTYDCLVAKELPVWMDIKAGIPSDNLFEGISEAIENSACFVCFMTPEYQQSDFCKQELQYAKACKIPIVPLKLVKNWEPTSWLGFITAGLLWLDFYHIKNLENKADELYNRICKTIGNQDQLHNPHASNSIENEQFVCTKLKPPHRTSSSSRQKSSNIQNKSQPPGLTPKQHRIKNSAYQSSYQTSNTYQMKNDSLQSETSNQHKFSYREPNPDTYEPFMWNFNNTSDTFPKRSDPPATVYLYTSHDRKRSKSRTRLPTAYHKEENDAKFHV</sequence>
<dbReference type="PANTHER" id="PTHR46270">
    <property type="entry name" value="ARMADILLO-TYPE FOLD-RELATED"/>
    <property type="match status" value="1"/>
</dbReference>
<keyword evidence="7" id="KW-1185">Reference proteome</keyword>
<dbReference type="EMBL" id="CAJOBG010005878">
    <property type="protein sequence ID" value="CAF4168587.1"/>
    <property type="molecule type" value="Genomic_DNA"/>
</dbReference>
<evidence type="ECO:0000259" key="2">
    <source>
        <dbReference type="Pfam" id="PF13676"/>
    </source>
</evidence>
<gene>
    <name evidence="6" type="ORF">OVN521_LOCUS24568</name>
    <name evidence="5" type="ORF">UXM345_LOCUS5267</name>
    <name evidence="3" type="ORF">WKI299_LOCUS28679</name>
    <name evidence="4" type="ORF">XDN619_LOCUS32411</name>
</gene>
<accession>A0A816Z753</accession>
<evidence type="ECO:0000313" key="4">
    <source>
        <dbReference type="EMBL" id="CAF2193479.1"/>
    </source>
</evidence>
<evidence type="ECO:0000313" key="3">
    <source>
        <dbReference type="EMBL" id="CAF2142657.1"/>
    </source>
</evidence>
<feature type="region of interest" description="Disordered" evidence="1">
    <location>
        <begin position="166"/>
        <end position="197"/>
    </location>
</feature>
<dbReference type="Proteomes" id="UP000663856">
    <property type="component" value="Unassembled WGS sequence"/>
</dbReference>
<feature type="compositionally biased region" description="Basic and acidic residues" evidence="1">
    <location>
        <begin position="285"/>
        <end position="296"/>
    </location>
</feature>
<dbReference type="Pfam" id="PF13676">
    <property type="entry name" value="TIR_2"/>
    <property type="match status" value="1"/>
</dbReference>
<evidence type="ECO:0000313" key="6">
    <source>
        <dbReference type="EMBL" id="CAF4168587.1"/>
    </source>
</evidence>
<protein>
    <recommendedName>
        <fullName evidence="2">TIR domain-containing protein</fullName>
    </recommendedName>
</protein>
<evidence type="ECO:0000313" key="5">
    <source>
        <dbReference type="EMBL" id="CAF3809054.1"/>
    </source>
</evidence>
<feature type="region of interest" description="Disordered" evidence="1">
    <location>
        <begin position="267"/>
        <end position="296"/>
    </location>
</feature>
<evidence type="ECO:0000313" key="8">
    <source>
        <dbReference type="Proteomes" id="UP000663887"/>
    </source>
</evidence>
<feature type="compositionally biased region" description="Low complexity" evidence="1">
    <location>
        <begin position="172"/>
        <end position="187"/>
    </location>
</feature>
<dbReference type="SUPFAM" id="SSF52200">
    <property type="entry name" value="Toll/Interleukin receptor TIR domain"/>
    <property type="match status" value="1"/>
</dbReference>
<evidence type="ECO:0000313" key="7">
    <source>
        <dbReference type="Proteomes" id="UP000663866"/>
    </source>
</evidence>
<comment type="caution">
    <text evidence="4">The sequence shown here is derived from an EMBL/GenBank/DDBJ whole genome shotgun (WGS) entry which is preliminary data.</text>
</comment>
<dbReference type="EMBL" id="CAJOBF010000386">
    <property type="protein sequence ID" value="CAF3809054.1"/>
    <property type="molecule type" value="Genomic_DNA"/>
</dbReference>